<dbReference type="Proteomes" id="UP000247792">
    <property type="component" value="Unassembled WGS sequence"/>
</dbReference>
<evidence type="ECO:0000313" key="1">
    <source>
        <dbReference type="EMBL" id="PXX46950.1"/>
    </source>
</evidence>
<reference evidence="1 2" key="1">
    <citation type="submission" date="2018-05" db="EMBL/GenBank/DDBJ databases">
        <title>Genomic Encyclopedia of Type Strains, Phase IV (KMG-IV): sequencing the most valuable type-strain genomes for metagenomic binning, comparative biology and taxonomic classification.</title>
        <authorList>
            <person name="Goeker M."/>
        </authorList>
    </citation>
    <scope>NUCLEOTIDE SEQUENCE [LARGE SCALE GENOMIC DNA]</scope>
    <source>
        <strain evidence="1 2">DSM 19792</strain>
    </source>
</reference>
<proteinExistence type="predicted"/>
<protein>
    <submittedName>
        <fullName evidence="1">Uncharacterized protein</fullName>
    </submittedName>
</protein>
<organism evidence="1 2">
    <name type="scientific">Undibacterium pigrum</name>
    <dbReference type="NCBI Taxonomy" id="401470"/>
    <lineage>
        <taxon>Bacteria</taxon>
        <taxon>Pseudomonadati</taxon>
        <taxon>Pseudomonadota</taxon>
        <taxon>Betaproteobacteria</taxon>
        <taxon>Burkholderiales</taxon>
        <taxon>Oxalobacteraceae</taxon>
        <taxon>Undibacterium</taxon>
    </lineage>
</organism>
<keyword evidence="2" id="KW-1185">Reference proteome</keyword>
<name>A0A318JRH6_9BURK</name>
<comment type="caution">
    <text evidence="1">The sequence shown here is derived from an EMBL/GenBank/DDBJ whole genome shotgun (WGS) entry which is preliminary data.</text>
</comment>
<accession>A0A318JRH6</accession>
<gene>
    <name evidence="1" type="ORF">DFR42_101526</name>
</gene>
<evidence type="ECO:0000313" key="2">
    <source>
        <dbReference type="Proteomes" id="UP000247792"/>
    </source>
</evidence>
<dbReference type="AlphaFoldDB" id="A0A318JRH6"/>
<sequence length="116" mass="13075">MGIGYGVGIYDFQLIRTALKNLGIPEELQALFPDVAEIWLSQAIIWKQGMGLQENPALVLNLKSTQRLSNDEQVKIENWLKKRMQTKAIELVIEVTNNKSSTSNSKRNRNSTTSAK</sequence>
<dbReference type="EMBL" id="QJKB01000001">
    <property type="protein sequence ID" value="PXX46950.1"/>
    <property type="molecule type" value="Genomic_DNA"/>
</dbReference>